<accession>A0A1I6ADJ2</accession>
<dbReference type="InterPro" id="IPR023214">
    <property type="entry name" value="HAD_sf"/>
</dbReference>
<comment type="catalytic activity">
    <reaction evidence="4">
        <text>2-hydroxy-5-methylsulfanyl-3-oxopent-1-enyl phosphate + H2O = 1,2-dihydroxy-5-(methylsulfanyl)pent-1-en-3-one + phosphate</text>
        <dbReference type="Rhea" id="RHEA:14481"/>
        <dbReference type="ChEBI" id="CHEBI:15377"/>
        <dbReference type="ChEBI" id="CHEBI:43474"/>
        <dbReference type="ChEBI" id="CHEBI:49252"/>
        <dbReference type="ChEBI" id="CHEBI:59505"/>
        <dbReference type="EC" id="3.1.3.87"/>
    </reaction>
</comment>
<evidence type="ECO:0000256" key="5">
    <source>
        <dbReference type="NCBIfam" id="TIGR03333"/>
    </source>
</evidence>
<proteinExistence type="inferred from homology"/>
<dbReference type="InterPro" id="IPR050849">
    <property type="entry name" value="HAD-like_hydrolase_phosphatase"/>
</dbReference>
<dbReference type="InterPro" id="IPR006384">
    <property type="entry name" value="HAD_hydro_PyrdxlP_Pase-like"/>
</dbReference>
<dbReference type="GO" id="GO:0043716">
    <property type="term" value="F:2-hydroxy-3-keto-5-methylthiopentenyl-1-phosphate phosphatase activity"/>
    <property type="evidence" value="ECO:0007669"/>
    <property type="project" value="UniProtKB-UniRule"/>
</dbReference>
<dbReference type="RefSeq" id="WP_093537958.1">
    <property type="nucleotide sequence ID" value="NZ_FOXU01000007.1"/>
</dbReference>
<dbReference type="PANTHER" id="PTHR28181">
    <property type="entry name" value="UPF0655 PROTEIN YCR015C"/>
    <property type="match status" value="1"/>
</dbReference>
<evidence type="ECO:0000256" key="2">
    <source>
        <dbReference type="ARBA" id="ARBA00022801"/>
    </source>
</evidence>
<dbReference type="InterPro" id="IPR036412">
    <property type="entry name" value="HAD-like_sf"/>
</dbReference>
<keyword evidence="1 4" id="KW-0028">Amino-acid biosynthesis</keyword>
<comment type="similarity">
    <text evidence="4">Belongs to the HAD-like hydrolase superfamily. MtnX family.</text>
</comment>
<dbReference type="EC" id="3.1.3.87" evidence="4 5"/>
<dbReference type="InterPro" id="IPR017718">
    <property type="entry name" value="HAD-SF_hydro_IB_MtnX"/>
</dbReference>
<dbReference type="Pfam" id="PF12710">
    <property type="entry name" value="HAD"/>
    <property type="match status" value="1"/>
</dbReference>
<dbReference type="NCBIfam" id="TIGR01489">
    <property type="entry name" value="DKMTPPase-SF"/>
    <property type="match status" value="1"/>
</dbReference>
<evidence type="ECO:0000313" key="7">
    <source>
        <dbReference type="Proteomes" id="UP000198734"/>
    </source>
</evidence>
<reference evidence="7" key="1">
    <citation type="submission" date="2016-10" db="EMBL/GenBank/DDBJ databases">
        <authorList>
            <person name="Varghese N."/>
            <person name="Submissions S."/>
        </authorList>
    </citation>
    <scope>NUCLEOTIDE SEQUENCE [LARGE SCALE GENOMIC DNA]</scope>
    <source>
        <strain evidence="7">DSM 11706</strain>
    </source>
</reference>
<dbReference type="AlphaFoldDB" id="A0A1I6ADJ2"/>
<dbReference type="NCBIfam" id="NF007103">
    <property type="entry name" value="PRK09552.1"/>
    <property type="match status" value="1"/>
</dbReference>
<protein>
    <recommendedName>
        <fullName evidence="4 5">2-hydroxy-3-keto-5-methylthiopentenyl-1-phosphate phosphatase</fullName>
        <shortName evidence="4">HK-MTPenyl-1-P phosphatase</shortName>
        <ecNumber evidence="4 5">3.1.3.87</ecNumber>
    </recommendedName>
</protein>
<dbReference type="Gene3D" id="3.90.1470.20">
    <property type="match status" value="1"/>
</dbReference>
<gene>
    <name evidence="4" type="primary">mtnX</name>
    <name evidence="6" type="ORF">SAMN05421670_3300</name>
</gene>
<dbReference type="OrthoDB" id="9804940at2"/>
<evidence type="ECO:0000256" key="4">
    <source>
        <dbReference type="HAMAP-Rule" id="MF_01680"/>
    </source>
</evidence>
<dbReference type="PANTHER" id="PTHR28181:SF2">
    <property type="entry name" value="PHOSPHORIC MONOESTER HYDROLASE"/>
    <property type="match status" value="1"/>
</dbReference>
<keyword evidence="3 4" id="KW-0486">Methionine biosynthesis</keyword>
<keyword evidence="7" id="KW-1185">Reference proteome</keyword>
<evidence type="ECO:0000256" key="3">
    <source>
        <dbReference type="ARBA" id="ARBA00023167"/>
    </source>
</evidence>
<dbReference type="NCBIfam" id="TIGR01488">
    <property type="entry name" value="HAD-SF-IB"/>
    <property type="match status" value="1"/>
</dbReference>
<dbReference type="GO" id="GO:0019509">
    <property type="term" value="P:L-methionine salvage from methylthioadenosine"/>
    <property type="evidence" value="ECO:0007669"/>
    <property type="project" value="UniProtKB-UniRule"/>
</dbReference>
<dbReference type="NCBIfam" id="TIGR03333">
    <property type="entry name" value="salvage_mtnX"/>
    <property type="match status" value="1"/>
</dbReference>
<evidence type="ECO:0000256" key="1">
    <source>
        <dbReference type="ARBA" id="ARBA00022605"/>
    </source>
</evidence>
<dbReference type="Gene3D" id="3.40.50.1000">
    <property type="entry name" value="HAD superfamily/HAD-like"/>
    <property type="match status" value="1"/>
</dbReference>
<name>A0A1I6ADJ2_9BACI</name>
<dbReference type="HAMAP" id="MF_01680">
    <property type="entry name" value="Salvage_MtnX"/>
    <property type="match status" value="1"/>
</dbReference>
<dbReference type="STRING" id="126156.SAMN05421670_3300"/>
<dbReference type="UniPathway" id="UPA00904">
    <property type="reaction ID" value="UER00877"/>
</dbReference>
<dbReference type="CDD" id="cd07524">
    <property type="entry name" value="HAD_Pase"/>
    <property type="match status" value="1"/>
</dbReference>
<comment type="pathway">
    <text evidence="4">Amino-acid biosynthesis; L-methionine biosynthesis via salvage pathway; L-methionine from S-methyl-5-thio-alpha-D-ribose 1-phosphate: step 4/6.</text>
</comment>
<comment type="function">
    <text evidence="4">Dephosphorylates 2-hydroxy-3-keto-5-methylthiopentenyl-1-phosphate (HK-MTPenyl-1-P) yielding 1,2-dihydroxy-3-keto-5-methylthiopentene (DHK-MTPene).</text>
</comment>
<keyword evidence="2 4" id="KW-0378">Hydrolase</keyword>
<organism evidence="6 7">
    <name type="scientific">Psychrobacillus psychrotolerans</name>
    <dbReference type="NCBI Taxonomy" id="126156"/>
    <lineage>
        <taxon>Bacteria</taxon>
        <taxon>Bacillati</taxon>
        <taxon>Bacillota</taxon>
        <taxon>Bacilli</taxon>
        <taxon>Bacillales</taxon>
        <taxon>Bacillaceae</taxon>
        <taxon>Psychrobacillus</taxon>
    </lineage>
</organism>
<dbReference type="SUPFAM" id="SSF56784">
    <property type="entry name" value="HAD-like"/>
    <property type="match status" value="1"/>
</dbReference>
<evidence type="ECO:0000313" key="6">
    <source>
        <dbReference type="EMBL" id="SFQ66693.1"/>
    </source>
</evidence>
<dbReference type="Proteomes" id="UP000198734">
    <property type="component" value="Unassembled WGS sequence"/>
</dbReference>
<dbReference type="EMBL" id="FOXU01000007">
    <property type="protein sequence ID" value="SFQ66693.1"/>
    <property type="molecule type" value="Genomic_DNA"/>
</dbReference>
<sequence length="221" mass="24666">MSNLVVFCDFDGTITNQDNIMAIMKEFAPPEWTSIKDDILGQRISIQDGVAKMFTLLPVESKDDIISFVLKQAVIRDGFSEFVSYAKKHNIPLYIVSGGIDFFVHKLLEPFGTFTGVYCNTSEFSKDTIHIKFPYSCDDQCTSQGCGCCKPSIIRTLLDQDAVSVVIGDSITDLEAAKLGNVVIARDFLIEKCDELNIPYEPFENFHDVIKIIDAKLGVEI</sequence>